<dbReference type="SUPFAM" id="SSF50447">
    <property type="entry name" value="Translation proteins"/>
    <property type="match status" value="1"/>
</dbReference>
<dbReference type="PANTHER" id="PTHR43462">
    <property type="entry name" value="ALANYL-TRNA EDITING PROTEIN"/>
    <property type="match status" value="1"/>
</dbReference>
<keyword evidence="3" id="KW-0479">Metal-binding</keyword>
<evidence type="ECO:0000313" key="6">
    <source>
        <dbReference type="EMBL" id="QLJ53207.1"/>
    </source>
</evidence>
<sequence>MGTETLFWKDSYMKEFEARVVSVNGKEVALDRTCFFPQGGGQVGDTGFLNDVRVVDTRKDAEYNITHFLENDAQFKVGDAARGGIDWEKRYRTMRLHSAAHVVYYLMIDVFGEGCRLASSGIVNEKKDITDYLTESFDRERLAVVESRANELIKKGGEIRTWSDESKSNYRYWEVDGFPKMPCGGTHPKRLEEIGEIIVVRGKKPGAGKERVEITLK</sequence>
<evidence type="ECO:0000259" key="5">
    <source>
        <dbReference type="PROSITE" id="PS50860"/>
    </source>
</evidence>
<accession>A0A7D5XQ58</accession>
<feature type="domain" description="Alanyl-transfer RNA synthetases family profile" evidence="5">
    <location>
        <begin position="1"/>
        <end position="217"/>
    </location>
</feature>
<organism evidence="6 7">
    <name type="scientific">Fermentimicrarchaeum limneticum</name>
    <dbReference type="NCBI Taxonomy" id="2795018"/>
    <lineage>
        <taxon>Archaea</taxon>
        <taxon>Candidatus Micrarchaeota</taxon>
        <taxon>Candidatus Fermentimicrarchaeales</taxon>
        <taxon>Candidatus Fermentimicrarchaeaceae</taxon>
        <taxon>Candidatus Fermentimicrarchaeum</taxon>
    </lineage>
</organism>
<dbReference type="InterPro" id="IPR018165">
    <property type="entry name" value="Ala-tRNA-synth_IIc_core"/>
</dbReference>
<dbReference type="Pfam" id="PF07973">
    <property type="entry name" value="tRNA_SAD"/>
    <property type="match status" value="1"/>
</dbReference>
<dbReference type="Gene3D" id="2.40.30.130">
    <property type="match status" value="1"/>
</dbReference>
<dbReference type="AlphaFoldDB" id="A0A7D5XQ58"/>
<dbReference type="InterPro" id="IPR012947">
    <property type="entry name" value="tRNA_SAD"/>
</dbReference>
<dbReference type="GO" id="GO:0006419">
    <property type="term" value="P:alanyl-tRNA aminoacylation"/>
    <property type="evidence" value="ECO:0007669"/>
    <property type="project" value="InterPro"/>
</dbReference>
<gene>
    <name evidence="6" type="ORF">Sv326_1032</name>
</gene>
<dbReference type="InterPro" id="IPR018164">
    <property type="entry name" value="Ala-tRNA-synth_IIc_N"/>
</dbReference>
<dbReference type="PROSITE" id="PS50860">
    <property type="entry name" value="AA_TRNA_LIGASE_II_ALA"/>
    <property type="match status" value="1"/>
</dbReference>
<dbReference type="InterPro" id="IPR051335">
    <property type="entry name" value="Alanyl-tRNA_Editing_Enzymes"/>
</dbReference>
<comment type="subcellular location">
    <subcellularLocation>
        <location evidence="2">Cytoplasm</location>
    </subcellularLocation>
</comment>
<evidence type="ECO:0000256" key="1">
    <source>
        <dbReference type="ARBA" id="ARBA00001947"/>
    </source>
</evidence>
<name>A0A7D5XQ58_FERL1</name>
<dbReference type="InterPro" id="IPR009000">
    <property type="entry name" value="Transl_B-barrel_sf"/>
</dbReference>
<dbReference type="EMBL" id="CP058998">
    <property type="protein sequence ID" value="QLJ53207.1"/>
    <property type="molecule type" value="Genomic_DNA"/>
</dbReference>
<dbReference type="Pfam" id="PF01411">
    <property type="entry name" value="tRNA-synt_2c"/>
    <property type="match status" value="1"/>
</dbReference>
<dbReference type="GO" id="GO:0002161">
    <property type="term" value="F:aminoacyl-tRNA deacylase activity"/>
    <property type="evidence" value="ECO:0007669"/>
    <property type="project" value="UniProtKB-ARBA"/>
</dbReference>
<dbReference type="KEGG" id="flt:Sv326_1032"/>
<dbReference type="SMART" id="SM00863">
    <property type="entry name" value="tRNA_SAD"/>
    <property type="match status" value="1"/>
</dbReference>
<dbReference type="PANTHER" id="PTHR43462:SF1">
    <property type="entry name" value="ALANYL-TRNA EDITING PROTEIN AARSD1"/>
    <property type="match status" value="1"/>
</dbReference>
<dbReference type="GO" id="GO:0005737">
    <property type="term" value="C:cytoplasm"/>
    <property type="evidence" value="ECO:0007669"/>
    <property type="project" value="UniProtKB-SubCell"/>
</dbReference>
<comment type="cofactor">
    <cofactor evidence="1">
        <name>Zn(2+)</name>
        <dbReference type="ChEBI" id="CHEBI:29105"/>
    </cofactor>
</comment>
<evidence type="ECO:0000313" key="7">
    <source>
        <dbReference type="Proteomes" id="UP000510821"/>
    </source>
</evidence>
<dbReference type="GO" id="GO:0004813">
    <property type="term" value="F:alanine-tRNA ligase activity"/>
    <property type="evidence" value="ECO:0007669"/>
    <property type="project" value="InterPro"/>
</dbReference>
<dbReference type="InterPro" id="IPR018163">
    <property type="entry name" value="Thr/Ala-tRNA-synth_IIc_edit"/>
</dbReference>
<evidence type="ECO:0000256" key="2">
    <source>
        <dbReference type="ARBA" id="ARBA00004496"/>
    </source>
</evidence>
<dbReference type="GO" id="GO:0003676">
    <property type="term" value="F:nucleic acid binding"/>
    <property type="evidence" value="ECO:0007669"/>
    <property type="project" value="InterPro"/>
</dbReference>
<dbReference type="SUPFAM" id="SSF55186">
    <property type="entry name" value="ThrRS/AlaRS common domain"/>
    <property type="match status" value="1"/>
</dbReference>
<protein>
    <submittedName>
        <fullName evidence="6">Alanyl-tRNA editing protein</fullName>
    </submittedName>
</protein>
<keyword evidence="4" id="KW-0862">Zinc</keyword>
<evidence type="ECO:0000256" key="4">
    <source>
        <dbReference type="ARBA" id="ARBA00022833"/>
    </source>
</evidence>
<proteinExistence type="predicted"/>
<dbReference type="Gene3D" id="3.30.980.10">
    <property type="entry name" value="Threonyl-trna Synthetase, Chain A, domain 2"/>
    <property type="match status" value="1"/>
</dbReference>
<dbReference type="GO" id="GO:0046872">
    <property type="term" value="F:metal ion binding"/>
    <property type="evidence" value="ECO:0007669"/>
    <property type="project" value="UniProtKB-KW"/>
</dbReference>
<dbReference type="GO" id="GO:0005524">
    <property type="term" value="F:ATP binding"/>
    <property type="evidence" value="ECO:0007669"/>
    <property type="project" value="InterPro"/>
</dbReference>
<evidence type="ECO:0000256" key="3">
    <source>
        <dbReference type="ARBA" id="ARBA00022723"/>
    </source>
</evidence>
<reference evidence="7" key="1">
    <citation type="submission" date="2020-07" db="EMBL/GenBank/DDBJ databases">
        <title>Metabolic diversity and evolutionary history of the archaeal phylum ###Micrarchaeota### uncovered from a freshwater lake metagenome.</title>
        <authorList>
            <person name="Kadnikov V.V."/>
            <person name="Savvichev A.S."/>
            <person name="Mardanov A.V."/>
            <person name="Beletsky A.V."/>
            <person name="Chupakov A.V."/>
            <person name="Kokryatskaya N.M."/>
            <person name="Pimenov N.V."/>
            <person name="Ravin N.V."/>
        </authorList>
    </citation>
    <scope>NUCLEOTIDE SEQUENCE [LARGE SCALE GENOMIC DNA]</scope>
</reference>
<dbReference type="Proteomes" id="UP000510821">
    <property type="component" value="Chromosome"/>
</dbReference>